<evidence type="ECO:0000259" key="1">
    <source>
        <dbReference type="PROSITE" id="PS51406"/>
    </source>
</evidence>
<dbReference type="Pfam" id="PF00147">
    <property type="entry name" value="Fibrinogen_C"/>
    <property type="match status" value="1"/>
</dbReference>
<reference evidence="2 3" key="1">
    <citation type="submission" date="2024-02" db="EMBL/GenBank/DDBJ databases">
        <authorList>
            <person name="Daric V."/>
            <person name="Darras S."/>
        </authorList>
    </citation>
    <scope>NUCLEOTIDE SEQUENCE [LARGE SCALE GENOMIC DNA]</scope>
</reference>
<protein>
    <recommendedName>
        <fullName evidence="1">Fibrinogen C-terminal domain-containing protein</fullName>
    </recommendedName>
</protein>
<dbReference type="InterPro" id="IPR050373">
    <property type="entry name" value="Fibrinogen_C-term_domain"/>
</dbReference>
<keyword evidence="3" id="KW-1185">Reference proteome</keyword>
<sequence>MGRHHKISFPLIPLSHEGTFTPLHACDVIKHREKVIVPDKMTSYRDLKEDLFDRSDVPDFNCSVDQARKGVYYDTMKIFFVLFFYLFLQDVNFGLVTGQHTQVTVEQIEGELTSALKLYLELDEGYANYRNAGSCAESMQELRHKVDEVINSKNDVNVTKVPANETFFNLLRIQQNFFTGCDDVYKRGYRSSGVYPIWLKRGYYFVHVHCDMDFVHPLHPTRGWVTIQRREDGSISFRDDKEVYETGFGLPSGEHWVGNYNLYNLMARRRDRDVTMRVRLRIDVEDDQGMRGFAEYDDFVVGENNLTVLSLGSKSGTVPNLMLPTLNRPFYVNGTKSWGSYDGGWWFDEKWKGSNLNGPYINFLNVGVMDNKAIYVAEWSDINPETPSLTRVSMKLQFY</sequence>
<name>A0ABP0GB70_CLALP</name>
<dbReference type="PANTHER" id="PTHR19143">
    <property type="entry name" value="FIBRINOGEN/TENASCIN/ANGIOPOEITIN"/>
    <property type="match status" value="1"/>
</dbReference>
<dbReference type="Gene3D" id="3.90.215.10">
    <property type="entry name" value="Gamma Fibrinogen, chain A, domain 1"/>
    <property type="match status" value="1"/>
</dbReference>
<dbReference type="EMBL" id="CAWYQH010000108">
    <property type="protein sequence ID" value="CAK8688069.1"/>
    <property type="molecule type" value="Genomic_DNA"/>
</dbReference>
<dbReference type="SMART" id="SM00186">
    <property type="entry name" value="FBG"/>
    <property type="match status" value="1"/>
</dbReference>
<dbReference type="InterPro" id="IPR014716">
    <property type="entry name" value="Fibrinogen_a/b/g_C_1"/>
</dbReference>
<evidence type="ECO:0000313" key="2">
    <source>
        <dbReference type="EMBL" id="CAK8688069.1"/>
    </source>
</evidence>
<evidence type="ECO:0000313" key="3">
    <source>
        <dbReference type="Proteomes" id="UP001642483"/>
    </source>
</evidence>
<comment type="caution">
    <text evidence="2">The sequence shown here is derived from an EMBL/GenBank/DDBJ whole genome shotgun (WGS) entry which is preliminary data.</text>
</comment>
<dbReference type="InterPro" id="IPR036056">
    <property type="entry name" value="Fibrinogen-like_C"/>
</dbReference>
<dbReference type="InterPro" id="IPR002181">
    <property type="entry name" value="Fibrinogen_a/b/g_C_dom"/>
</dbReference>
<accession>A0ABP0GB70</accession>
<dbReference type="PROSITE" id="PS51406">
    <property type="entry name" value="FIBRINOGEN_C_2"/>
    <property type="match status" value="1"/>
</dbReference>
<dbReference type="PANTHER" id="PTHR19143:SF459">
    <property type="entry name" value="FIBRINOGEN C-TERMINAL DOMAIN-CONTAINING PROTEIN"/>
    <property type="match status" value="1"/>
</dbReference>
<organism evidence="2 3">
    <name type="scientific">Clavelina lepadiformis</name>
    <name type="common">Light-bulb sea squirt</name>
    <name type="synonym">Ascidia lepadiformis</name>
    <dbReference type="NCBI Taxonomy" id="159417"/>
    <lineage>
        <taxon>Eukaryota</taxon>
        <taxon>Metazoa</taxon>
        <taxon>Chordata</taxon>
        <taxon>Tunicata</taxon>
        <taxon>Ascidiacea</taxon>
        <taxon>Aplousobranchia</taxon>
        <taxon>Clavelinidae</taxon>
        <taxon>Clavelina</taxon>
    </lineage>
</organism>
<dbReference type="Proteomes" id="UP001642483">
    <property type="component" value="Unassembled WGS sequence"/>
</dbReference>
<proteinExistence type="predicted"/>
<dbReference type="SUPFAM" id="SSF56496">
    <property type="entry name" value="Fibrinogen C-terminal domain-like"/>
    <property type="match status" value="1"/>
</dbReference>
<feature type="domain" description="Fibrinogen C-terminal" evidence="1">
    <location>
        <begin position="172"/>
        <end position="399"/>
    </location>
</feature>
<gene>
    <name evidence="2" type="ORF">CVLEPA_LOCUS20105</name>
</gene>